<keyword evidence="1" id="KW-0614">Plasmid</keyword>
<geneLocation type="plasmid" evidence="1 2">
    <name>pMU3262</name>
</geneLocation>
<dbReference type="PATRIC" id="fig|1094508.3.peg.2819"/>
<evidence type="ECO:0000313" key="1">
    <source>
        <dbReference type="EMBL" id="AFK94337.1"/>
    </source>
</evidence>
<accession>I3WBY6</accession>
<name>I3WBY6_THESW</name>
<dbReference type="Proteomes" id="UP000006178">
    <property type="component" value="Plasmid pMU3262"/>
</dbReference>
<sequence>MHLNNTNNKNEIFKRSLLALNINNNTKENLKKLSYILGKSKEEIVENLINNAFTEKNDLFKNIYVPYSALINTTTIEKVFGKKLKMSIIKNVTPAFSVAQKKKYLKKDIITYLAENFGYDEKKLYQILNVPENSNNNDVLMKSELSEYMQISPYKVDILQKKGLIKETQGYYLRKEIDAVINKIINNEIYL</sequence>
<dbReference type="BioCyc" id="TSAC1094508:GLMA-2836-MONOMER"/>
<dbReference type="KEGG" id="tsh:Tsac_2790"/>
<dbReference type="AlphaFoldDB" id="I3WBY6"/>
<reference evidence="1 2" key="1">
    <citation type="journal article" date="2014" name="Appl. Environ. Microbiol.">
        <title>Profile of Secreted Hydrolases, Associated Proteins, and SlpA in Thermoanaerobacterium saccharolyticum during the Degradation of Hemicellulose.</title>
        <authorList>
            <person name="Currie D.H."/>
            <person name="Guss A.M."/>
            <person name="Herring C.D."/>
            <person name="Giannone R.J."/>
            <person name="Johnson C.M."/>
            <person name="Lankford P.K."/>
            <person name="Brown S.D."/>
            <person name="Hettich R.L."/>
            <person name="Lynd L.R."/>
        </authorList>
    </citation>
    <scope>NUCLEOTIDE SEQUENCE [LARGE SCALE GENOMIC DNA]</scope>
    <source>
        <strain evidence="2">DSM 8691 / JW/SL-YS485</strain>
    </source>
</reference>
<dbReference type="RefSeq" id="WP_014759608.1">
    <property type="nucleotide sequence ID" value="NC_017998.1"/>
</dbReference>
<gene>
    <name evidence="1" type="ordered locus">Tsac_2790</name>
</gene>
<proteinExistence type="predicted"/>
<organism evidence="1 2">
    <name type="scientific">Thermoanaerobacterium saccharolyticum (strain DSM 8691 / JW/SL-YS485)</name>
    <dbReference type="NCBI Taxonomy" id="1094508"/>
    <lineage>
        <taxon>Bacteria</taxon>
        <taxon>Bacillati</taxon>
        <taxon>Bacillota</taxon>
        <taxon>Clostridia</taxon>
        <taxon>Thermoanaerobacterales</taxon>
        <taxon>Thermoanaerobacteraceae</taxon>
        <taxon>Thermoanaerobacterium</taxon>
    </lineage>
</organism>
<protein>
    <submittedName>
        <fullName evidence="1">Uncharacterized protein</fullName>
    </submittedName>
</protein>
<keyword evidence="2" id="KW-1185">Reference proteome</keyword>
<dbReference type="EMBL" id="CP003185">
    <property type="protein sequence ID" value="AFK94337.1"/>
    <property type="molecule type" value="Genomic_DNA"/>
</dbReference>
<evidence type="ECO:0000313" key="2">
    <source>
        <dbReference type="Proteomes" id="UP000006178"/>
    </source>
</evidence>